<evidence type="ECO:0000256" key="6">
    <source>
        <dbReference type="ARBA" id="ARBA00022989"/>
    </source>
</evidence>
<evidence type="ECO:0000313" key="10">
    <source>
        <dbReference type="Proteomes" id="UP000694388"/>
    </source>
</evidence>
<comment type="subcellular location">
    <subcellularLocation>
        <location evidence="2">Cell junction</location>
    </subcellularLocation>
    <subcellularLocation>
        <location evidence="1">Membrane</location>
        <topology evidence="1">Multi-pass membrane protein</topology>
    </subcellularLocation>
</comment>
<evidence type="ECO:0000256" key="4">
    <source>
        <dbReference type="ARBA" id="ARBA00022692"/>
    </source>
</evidence>
<organism evidence="9 10">
    <name type="scientific">Eptatretus burgeri</name>
    <name type="common">Inshore hagfish</name>
    <dbReference type="NCBI Taxonomy" id="7764"/>
    <lineage>
        <taxon>Eukaryota</taxon>
        <taxon>Metazoa</taxon>
        <taxon>Chordata</taxon>
        <taxon>Craniata</taxon>
        <taxon>Vertebrata</taxon>
        <taxon>Cyclostomata</taxon>
        <taxon>Myxini</taxon>
        <taxon>Myxiniformes</taxon>
        <taxon>Myxinidae</taxon>
        <taxon>Eptatretinae</taxon>
        <taxon>Eptatretus</taxon>
    </lineage>
</organism>
<dbReference type="InterPro" id="IPR015664">
    <property type="entry name" value="P53_induced"/>
</dbReference>
<feature type="transmembrane region" description="Helical" evidence="8">
    <location>
        <begin position="139"/>
        <end position="161"/>
    </location>
</feature>
<evidence type="ECO:0000256" key="1">
    <source>
        <dbReference type="ARBA" id="ARBA00004141"/>
    </source>
</evidence>
<accession>A0A8C4QIR8</accession>
<keyword evidence="6 8" id="KW-1133">Transmembrane helix</keyword>
<dbReference type="GO" id="GO:0005911">
    <property type="term" value="C:cell-cell junction"/>
    <property type="evidence" value="ECO:0007669"/>
    <property type="project" value="TreeGrafter"/>
</dbReference>
<dbReference type="AlphaFoldDB" id="A0A8C4QIR8"/>
<evidence type="ECO:0000256" key="5">
    <source>
        <dbReference type="ARBA" id="ARBA00022949"/>
    </source>
</evidence>
<dbReference type="Proteomes" id="UP000694388">
    <property type="component" value="Unplaced"/>
</dbReference>
<feature type="transmembrane region" description="Helical" evidence="8">
    <location>
        <begin position="103"/>
        <end position="127"/>
    </location>
</feature>
<evidence type="ECO:0000313" key="9">
    <source>
        <dbReference type="Ensembl" id="ENSEBUP00000015239.1"/>
    </source>
</evidence>
<feature type="transmembrane region" description="Helical" evidence="8">
    <location>
        <begin position="70"/>
        <end position="91"/>
    </location>
</feature>
<dbReference type="GeneTree" id="ENSGT00530000063484"/>
<keyword evidence="7 8" id="KW-0472">Membrane</keyword>
<proteinExistence type="inferred from homology"/>
<dbReference type="Ensembl" id="ENSEBUT00000015814.1">
    <property type="protein sequence ID" value="ENSEBUP00000015239.1"/>
    <property type="gene ID" value="ENSEBUG00000009600.1"/>
</dbReference>
<protein>
    <submittedName>
        <fullName evidence="9">P53 apoptosis effector related to pmp22</fullName>
    </submittedName>
</protein>
<evidence type="ECO:0000256" key="2">
    <source>
        <dbReference type="ARBA" id="ARBA00004282"/>
    </source>
</evidence>
<keyword evidence="4 8" id="KW-0812">Transmembrane</keyword>
<keyword evidence="5" id="KW-0965">Cell junction</keyword>
<comment type="similarity">
    <text evidence="3">Belongs to the TMEM47 family.</text>
</comment>
<dbReference type="Gene3D" id="1.20.140.150">
    <property type="match status" value="1"/>
</dbReference>
<dbReference type="GO" id="GO:0098609">
    <property type="term" value="P:cell-cell adhesion"/>
    <property type="evidence" value="ECO:0007669"/>
    <property type="project" value="TreeGrafter"/>
</dbReference>
<name>A0A8C4QIR8_EPTBU</name>
<sequence length="174" mass="19483">MTKVLTIRPFPLIGLTCLITAAVLAVLALADSPWVNADHYSLSLWQLCKLRSDIKAWHCTDARTTDWKVWTIALMFLGLIITIVCALLALWTLCKGSNNFNKIIGALACIAVLLQLTALILYAVRFVHETVLHTYHEFAWGYGIGWGSTIFLIGAAVFFFLKSQPYHSPKHINH</sequence>
<dbReference type="GO" id="GO:0016020">
    <property type="term" value="C:membrane"/>
    <property type="evidence" value="ECO:0007669"/>
    <property type="project" value="UniProtKB-SubCell"/>
</dbReference>
<dbReference type="Pfam" id="PF00822">
    <property type="entry name" value="PMP22_Claudin"/>
    <property type="match status" value="1"/>
</dbReference>
<evidence type="ECO:0000256" key="8">
    <source>
        <dbReference type="SAM" id="Phobius"/>
    </source>
</evidence>
<keyword evidence="10" id="KW-1185">Reference proteome</keyword>
<reference evidence="9" key="2">
    <citation type="submission" date="2025-09" db="UniProtKB">
        <authorList>
            <consortium name="Ensembl"/>
        </authorList>
    </citation>
    <scope>IDENTIFICATION</scope>
</reference>
<reference evidence="9" key="1">
    <citation type="submission" date="2025-08" db="UniProtKB">
        <authorList>
            <consortium name="Ensembl"/>
        </authorList>
    </citation>
    <scope>IDENTIFICATION</scope>
</reference>
<dbReference type="PANTHER" id="PTHR14399">
    <property type="entry name" value="P53-INDUCED PROTEIN RELATED"/>
    <property type="match status" value="1"/>
</dbReference>
<dbReference type="InterPro" id="IPR004031">
    <property type="entry name" value="PMP22/EMP/MP20/Claudin"/>
</dbReference>
<dbReference type="PANTHER" id="PTHR14399:SF5">
    <property type="entry name" value="CELL JUNCTION PROTEIN VAB-9"/>
    <property type="match status" value="1"/>
</dbReference>
<dbReference type="OMA" id="FVETATM"/>
<evidence type="ECO:0000256" key="7">
    <source>
        <dbReference type="ARBA" id="ARBA00023136"/>
    </source>
</evidence>
<evidence type="ECO:0000256" key="3">
    <source>
        <dbReference type="ARBA" id="ARBA00008691"/>
    </source>
</evidence>